<accession>A0ABS8PCZ4</accession>
<feature type="region of interest" description="Disordered" evidence="1">
    <location>
        <begin position="100"/>
        <end position="120"/>
    </location>
</feature>
<reference evidence="2 3" key="1">
    <citation type="submission" date="2021-11" db="EMBL/GenBank/DDBJ databases">
        <title>Draft genome sequence of Actinomycetospora sp. SF1 isolated from the rhizosphere soil.</title>
        <authorList>
            <person name="Duangmal K."/>
            <person name="Chantavorakit T."/>
        </authorList>
    </citation>
    <scope>NUCLEOTIDE SEQUENCE [LARGE SCALE GENOMIC DNA]</scope>
    <source>
        <strain evidence="2 3">TBRC 5722</strain>
    </source>
</reference>
<gene>
    <name evidence="2" type="ORF">LQ327_22375</name>
</gene>
<evidence type="ECO:0000313" key="3">
    <source>
        <dbReference type="Proteomes" id="UP001199469"/>
    </source>
</evidence>
<protein>
    <submittedName>
        <fullName evidence="2">Uncharacterized protein</fullName>
    </submittedName>
</protein>
<organism evidence="2 3">
    <name type="scientific">Actinomycetospora endophytica</name>
    <dbReference type="NCBI Taxonomy" id="2291215"/>
    <lineage>
        <taxon>Bacteria</taxon>
        <taxon>Bacillati</taxon>
        <taxon>Actinomycetota</taxon>
        <taxon>Actinomycetes</taxon>
        <taxon>Pseudonocardiales</taxon>
        <taxon>Pseudonocardiaceae</taxon>
        <taxon>Actinomycetospora</taxon>
    </lineage>
</organism>
<name>A0ABS8PCZ4_9PSEU</name>
<sequence length="120" mass="12494">MVTVLPAAGARASYLLVSQALVRPFNGEGAGWTLTGYREGARCWSKDLARHGAPAGASAATAQAVADRVLRRDGIATGGDWHAIAAPEGDEHGAFWVVAAPPAPGSPRRRAMRGLHGRSR</sequence>
<dbReference type="Proteomes" id="UP001199469">
    <property type="component" value="Unassembled WGS sequence"/>
</dbReference>
<comment type="caution">
    <text evidence="2">The sequence shown here is derived from an EMBL/GenBank/DDBJ whole genome shotgun (WGS) entry which is preliminary data.</text>
</comment>
<keyword evidence="3" id="KW-1185">Reference proteome</keyword>
<feature type="compositionally biased region" description="Basic residues" evidence="1">
    <location>
        <begin position="107"/>
        <end position="120"/>
    </location>
</feature>
<evidence type="ECO:0000256" key="1">
    <source>
        <dbReference type="SAM" id="MobiDB-lite"/>
    </source>
</evidence>
<evidence type="ECO:0000313" key="2">
    <source>
        <dbReference type="EMBL" id="MCD2196122.1"/>
    </source>
</evidence>
<proteinExistence type="predicted"/>
<dbReference type="EMBL" id="JAJNDB010000005">
    <property type="protein sequence ID" value="MCD2196122.1"/>
    <property type="molecule type" value="Genomic_DNA"/>
</dbReference>